<dbReference type="AlphaFoldDB" id="A0A2H0BI70"/>
<accession>A0A2H0BI70</accession>
<sequence>MKKILILNYTTSCGNKEFANLFKDKLGDICEIYSCDFSDTSVFVKNGGIEVMFGAHDAKDFDLIYFRRVGHKYFKLAAALALCIKNLGIKFFDSGLSEIGPAGNKFISFLRLYFSSLPVITPTYFCPKETIMQKYQKICEDIGLPLVFKHLHLQRGSGVFLIKEVSQIPQILEKFPGGDFMFQKLIDNAHEYRVLILNGKIGAYEEKIKTDKNEFRGNVHLGAMEKFFDIASIPPDIKEISIKAAKVLGIEVAGVDVVVDGNGKAWLVEVNRGPGLTYDEKVSPEITNFAKFLREELEESCG</sequence>
<reference evidence="3 4" key="1">
    <citation type="submission" date="2017-09" db="EMBL/GenBank/DDBJ databases">
        <title>Depth-based differentiation of microbial function through sediment-hosted aquifers and enrichment of novel symbionts in the deep terrestrial subsurface.</title>
        <authorList>
            <person name="Probst A.J."/>
            <person name="Ladd B."/>
            <person name="Jarett J.K."/>
            <person name="Geller-Mcgrath D.E."/>
            <person name="Sieber C.M."/>
            <person name="Emerson J.B."/>
            <person name="Anantharaman K."/>
            <person name="Thomas B.C."/>
            <person name="Malmstrom R."/>
            <person name="Stieglmeier M."/>
            <person name="Klingl A."/>
            <person name="Woyke T."/>
            <person name="Ryan C.M."/>
            <person name="Banfield J.F."/>
        </authorList>
    </citation>
    <scope>NUCLEOTIDE SEQUENCE [LARGE SCALE GENOMIC DNA]</scope>
    <source>
        <strain evidence="3">CG22_combo_CG10-13_8_21_14_all_45_10</strain>
    </source>
</reference>
<gene>
    <name evidence="3" type="ORF">COX04_00205</name>
</gene>
<evidence type="ECO:0000256" key="1">
    <source>
        <dbReference type="PROSITE-ProRule" id="PRU00409"/>
    </source>
</evidence>
<dbReference type="Pfam" id="PF08443">
    <property type="entry name" value="RimK"/>
    <property type="match status" value="1"/>
</dbReference>
<dbReference type="PANTHER" id="PTHR21621">
    <property type="entry name" value="RIBOSOMAL PROTEIN S6 MODIFICATION PROTEIN"/>
    <property type="match status" value="1"/>
</dbReference>
<dbReference type="GO" id="GO:0005524">
    <property type="term" value="F:ATP binding"/>
    <property type="evidence" value="ECO:0007669"/>
    <property type="project" value="UniProtKB-UniRule"/>
</dbReference>
<dbReference type="InterPro" id="IPR013651">
    <property type="entry name" value="ATP-grasp_RimK-type"/>
</dbReference>
<dbReference type="GO" id="GO:0016879">
    <property type="term" value="F:ligase activity, forming carbon-nitrogen bonds"/>
    <property type="evidence" value="ECO:0007669"/>
    <property type="project" value="TreeGrafter"/>
</dbReference>
<dbReference type="Gene3D" id="3.30.470.20">
    <property type="entry name" value="ATP-grasp fold, B domain"/>
    <property type="match status" value="1"/>
</dbReference>
<name>A0A2H0BI70_9BACT</name>
<keyword evidence="1" id="KW-0067">ATP-binding</keyword>
<dbReference type="EMBL" id="PCSV01000007">
    <property type="protein sequence ID" value="PIP57314.1"/>
    <property type="molecule type" value="Genomic_DNA"/>
</dbReference>
<evidence type="ECO:0000313" key="3">
    <source>
        <dbReference type="EMBL" id="PIP57314.1"/>
    </source>
</evidence>
<dbReference type="GO" id="GO:0005737">
    <property type="term" value="C:cytoplasm"/>
    <property type="evidence" value="ECO:0007669"/>
    <property type="project" value="TreeGrafter"/>
</dbReference>
<dbReference type="SUPFAM" id="SSF56059">
    <property type="entry name" value="Glutathione synthetase ATP-binding domain-like"/>
    <property type="match status" value="1"/>
</dbReference>
<keyword evidence="1" id="KW-0547">Nucleotide-binding</keyword>
<proteinExistence type="predicted"/>
<evidence type="ECO:0000313" key="4">
    <source>
        <dbReference type="Proteomes" id="UP000230759"/>
    </source>
</evidence>
<comment type="caution">
    <text evidence="3">The sequence shown here is derived from an EMBL/GenBank/DDBJ whole genome shotgun (WGS) entry which is preliminary data.</text>
</comment>
<protein>
    <recommendedName>
        <fullName evidence="2">ATP-grasp domain-containing protein</fullName>
    </recommendedName>
</protein>
<organism evidence="3 4">
    <name type="scientific">Candidatus Woesebacteria bacterium CG22_combo_CG10-13_8_21_14_all_45_10</name>
    <dbReference type="NCBI Taxonomy" id="1975060"/>
    <lineage>
        <taxon>Bacteria</taxon>
        <taxon>Candidatus Woeseibacteriota</taxon>
    </lineage>
</organism>
<dbReference type="GO" id="GO:0046872">
    <property type="term" value="F:metal ion binding"/>
    <property type="evidence" value="ECO:0007669"/>
    <property type="project" value="InterPro"/>
</dbReference>
<evidence type="ECO:0000259" key="2">
    <source>
        <dbReference type="PROSITE" id="PS50975"/>
    </source>
</evidence>
<dbReference type="Proteomes" id="UP000230759">
    <property type="component" value="Unassembled WGS sequence"/>
</dbReference>
<dbReference type="InterPro" id="IPR011761">
    <property type="entry name" value="ATP-grasp"/>
</dbReference>
<feature type="domain" description="ATP-grasp" evidence="2">
    <location>
        <begin position="111"/>
        <end position="298"/>
    </location>
</feature>
<dbReference type="PROSITE" id="PS50975">
    <property type="entry name" value="ATP_GRASP"/>
    <property type="match status" value="1"/>
</dbReference>
<dbReference type="PANTHER" id="PTHR21621:SF0">
    <property type="entry name" value="BETA-CITRYLGLUTAMATE SYNTHASE B-RELATED"/>
    <property type="match status" value="1"/>
</dbReference>